<organism evidence="8 9">
    <name type="scientific">Thiorhodococcus minor</name>
    <dbReference type="NCBI Taxonomy" id="57489"/>
    <lineage>
        <taxon>Bacteria</taxon>
        <taxon>Pseudomonadati</taxon>
        <taxon>Pseudomonadota</taxon>
        <taxon>Gammaproteobacteria</taxon>
        <taxon>Chromatiales</taxon>
        <taxon>Chromatiaceae</taxon>
        <taxon>Thiorhodococcus</taxon>
    </lineage>
</organism>
<dbReference type="SUPFAM" id="SSF53335">
    <property type="entry name" value="S-adenosyl-L-methionine-dependent methyltransferases"/>
    <property type="match status" value="1"/>
</dbReference>
<protein>
    <recommendedName>
        <fullName evidence="5">Release factor glutamine methyltransferase</fullName>
        <shortName evidence="5">RF MTase</shortName>
        <ecNumber evidence="5">2.1.1.297</ecNumber>
    </recommendedName>
    <alternativeName>
        <fullName evidence="5">N5-glutamine methyltransferase PrmC</fullName>
    </alternativeName>
    <alternativeName>
        <fullName evidence="5">Protein-(glutamine-N5) MTase PrmC</fullName>
    </alternativeName>
    <alternativeName>
        <fullName evidence="5">Protein-glutamine N-methyltransferase PrmC</fullName>
    </alternativeName>
</protein>
<keyword evidence="1 5" id="KW-0489">Methyltransferase</keyword>
<sequence length="295" mass="31700">MTGTATSPAAVAQILKDAARRLSQIPESTPRLEAELLLTEATGWSRTTLIAWPERTLSQAAASKLEGLIQRRLAGEPIAYIRGRQAFWTFELEVTPATLIPRPETELIVETVLELRREYAALQVADLGTGSGAIAAAVASERPDWKVIATDRSAEALGVARKNLRALGLGKVRLARANWLDALAPASLDAILSNPPYVAEGDPHLQRGDLRFEPADALCPGGDGLDAIRAIAGTAHLCLRPGGLVVVEHGFDQGARVRQLFEQHGLEHAETRADLAGLDRVTLAWRSRERSAAPA</sequence>
<keyword evidence="9" id="KW-1185">Reference proteome</keyword>
<feature type="binding site" evidence="5">
    <location>
        <position position="194"/>
    </location>
    <ligand>
        <name>S-adenosyl-L-methionine</name>
        <dbReference type="ChEBI" id="CHEBI:59789"/>
    </ligand>
</feature>
<dbReference type="Pfam" id="PF17827">
    <property type="entry name" value="PrmC_N"/>
    <property type="match status" value="1"/>
</dbReference>
<dbReference type="GO" id="GO:0003676">
    <property type="term" value="F:nucleic acid binding"/>
    <property type="evidence" value="ECO:0007669"/>
    <property type="project" value="InterPro"/>
</dbReference>
<evidence type="ECO:0000313" key="8">
    <source>
        <dbReference type="EMBL" id="NEV62982.1"/>
    </source>
</evidence>
<dbReference type="FunFam" id="3.40.50.150:FF:000053">
    <property type="entry name" value="Release factor glutamine methyltransferase"/>
    <property type="match status" value="1"/>
</dbReference>
<dbReference type="InterPro" id="IPR019874">
    <property type="entry name" value="RF_methyltr_PrmC"/>
</dbReference>
<reference evidence="8 9" key="1">
    <citation type="submission" date="2020-02" db="EMBL/GenBank/DDBJ databases">
        <title>Genome sequences of Thiorhodococcus mannitoliphagus and Thiorhodococcus minor, purple sulfur photosynthetic bacteria in the gammaproteobacterial family, Chromatiaceae.</title>
        <authorList>
            <person name="Aviles F.A."/>
            <person name="Meyer T.E."/>
            <person name="Kyndt J.A."/>
        </authorList>
    </citation>
    <scope>NUCLEOTIDE SEQUENCE [LARGE SCALE GENOMIC DNA]</scope>
    <source>
        <strain evidence="8 9">DSM 11518</strain>
    </source>
</reference>
<dbReference type="EMBL" id="JAAIJQ010000039">
    <property type="protein sequence ID" value="NEV62982.1"/>
    <property type="molecule type" value="Genomic_DNA"/>
</dbReference>
<name>A0A6M0JZS9_9GAMM</name>
<feature type="binding site" evidence="5">
    <location>
        <begin position="128"/>
        <end position="132"/>
    </location>
    <ligand>
        <name>S-adenosyl-L-methionine</name>
        <dbReference type="ChEBI" id="CHEBI:59789"/>
    </ligand>
</feature>
<comment type="function">
    <text evidence="5">Methylates the class 1 translation termination release factors RF1/PrfA and RF2/PrfB on the glutamine residue of the universally conserved GGQ motif.</text>
</comment>
<evidence type="ECO:0000256" key="2">
    <source>
        <dbReference type="ARBA" id="ARBA00022679"/>
    </source>
</evidence>
<evidence type="ECO:0000313" key="9">
    <source>
        <dbReference type="Proteomes" id="UP000483379"/>
    </source>
</evidence>
<dbReference type="PANTHER" id="PTHR18895:SF74">
    <property type="entry name" value="MTRF1L RELEASE FACTOR GLUTAMINE METHYLTRANSFERASE"/>
    <property type="match status" value="1"/>
</dbReference>
<dbReference type="HAMAP" id="MF_02126">
    <property type="entry name" value="RF_methyltr_PrmC"/>
    <property type="match status" value="1"/>
</dbReference>
<dbReference type="EC" id="2.1.1.297" evidence="5"/>
<comment type="caution">
    <text evidence="8">The sequence shown here is derived from an EMBL/GenBank/DDBJ whole genome shotgun (WGS) entry which is preliminary data.</text>
</comment>
<evidence type="ECO:0000256" key="5">
    <source>
        <dbReference type="HAMAP-Rule" id="MF_02126"/>
    </source>
</evidence>
<dbReference type="PANTHER" id="PTHR18895">
    <property type="entry name" value="HEMK METHYLTRANSFERASE"/>
    <property type="match status" value="1"/>
</dbReference>
<dbReference type="Gene3D" id="3.40.50.150">
    <property type="entry name" value="Vaccinia Virus protein VP39"/>
    <property type="match status" value="1"/>
</dbReference>
<evidence type="ECO:0000256" key="4">
    <source>
        <dbReference type="ARBA" id="ARBA00048391"/>
    </source>
</evidence>
<dbReference type="NCBIfam" id="TIGR03534">
    <property type="entry name" value="RF_mod_PrmC"/>
    <property type="match status" value="1"/>
</dbReference>
<evidence type="ECO:0000256" key="1">
    <source>
        <dbReference type="ARBA" id="ARBA00022603"/>
    </source>
</evidence>
<evidence type="ECO:0000259" key="6">
    <source>
        <dbReference type="Pfam" id="PF05175"/>
    </source>
</evidence>
<comment type="similarity">
    <text evidence="5">Belongs to the protein N5-glutamine methyltransferase family. PrmC subfamily.</text>
</comment>
<dbReference type="InterPro" id="IPR029063">
    <property type="entry name" value="SAM-dependent_MTases_sf"/>
</dbReference>
<dbReference type="InterPro" id="IPR040758">
    <property type="entry name" value="PrmC_N"/>
</dbReference>
<comment type="catalytic activity">
    <reaction evidence="4 5">
        <text>L-glutaminyl-[peptide chain release factor] + S-adenosyl-L-methionine = N(5)-methyl-L-glutaminyl-[peptide chain release factor] + S-adenosyl-L-homocysteine + H(+)</text>
        <dbReference type="Rhea" id="RHEA:42896"/>
        <dbReference type="Rhea" id="RHEA-COMP:10271"/>
        <dbReference type="Rhea" id="RHEA-COMP:10272"/>
        <dbReference type="ChEBI" id="CHEBI:15378"/>
        <dbReference type="ChEBI" id="CHEBI:30011"/>
        <dbReference type="ChEBI" id="CHEBI:57856"/>
        <dbReference type="ChEBI" id="CHEBI:59789"/>
        <dbReference type="ChEBI" id="CHEBI:61891"/>
        <dbReference type="EC" id="2.1.1.297"/>
    </reaction>
</comment>
<dbReference type="RefSeq" id="WP_164453445.1">
    <property type="nucleotide sequence ID" value="NZ_JAAIJQ010000039.1"/>
</dbReference>
<dbReference type="Gene3D" id="1.10.8.10">
    <property type="entry name" value="DNA helicase RuvA subunit, C-terminal domain"/>
    <property type="match status" value="1"/>
</dbReference>
<dbReference type="InterPro" id="IPR004556">
    <property type="entry name" value="HemK-like"/>
</dbReference>
<dbReference type="CDD" id="cd02440">
    <property type="entry name" value="AdoMet_MTases"/>
    <property type="match status" value="1"/>
</dbReference>
<feature type="binding site" evidence="5">
    <location>
        <position position="179"/>
    </location>
    <ligand>
        <name>S-adenosyl-L-methionine</name>
        <dbReference type="ChEBI" id="CHEBI:59789"/>
    </ligand>
</feature>
<gene>
    <name evidence="5 8" type="primary">prmC</name>
    <name evidence="8" type="ORF">G3446_13960</name>
</gene>
<feature type="binding site" evidence="5">
    <location>
        <begin position="194"/>
        <end position="197"/>
    </location>
    <ligand>
        <name>substrate</name>
    </ligand>
</feature>
<dbReference type="InterPro" id="IPR002052">
    <property type="entry name" value="DNA_methylase_N6_adenine_CS"/>
</dbReference>
<dbReference type="GO" id="GO:0032259">
    <property type="term" value="P:methylation"/>
    <property type="evidence" value="ECO:0007669"/>
    <property type="project" value="UniProtKB-KW"/>
</dbReference>
<dbReference type="InterPro" id="IPR050320">
    <property type="entry name" value="N5-glutamine_MTase"/>
</dbReference>
<feature type="domain" description="Release factor glutamine methyltransferase N-terminal" evidence="7">
    <location>
        <begin position="13"/>
        <end position="83"/>
    </location>
</feature>
<dbReference type="NCBIfam" id="TIGR00536">
    <property type="entry name" value="hemK_fam"/>
    <property type="match status" value="1"/>
</dbReference>
<dbReference type="AlphaFoldDB" id="A0A6M0JZS9"/>
<dbReference type="Pfam" id="PF05175">
    <property type="entry name" value="MTS"/>
    <property type="match status" value="1"/>
</dbReference>
<dbReference type="PROSITE" id="PS00092">
    <property type="entry name" value="N6_MTASE"/>
    <property type="match status" value="1"/>
</dbReference>
<dbReference type="InterPro" id="IPR007848">
    <property type="entry name" value="Small_mtfrase_dom"/>
</dbReference>
<feature type="binding site" evidence="5">
    <location>
        <position position="151"/>
    </location>
    <ligand>
        <name>S-adenosyl-L-methionine</name>
        <dbReference type="ChEBI" id="CHEBI:59789"/>
    </ligand>
</feature>
<evidence type="ECO:0000259" key="7">
    <source>
        <dbReference type="Pfam" id="PF17827"/>
    </source>
</evidence>
<evidence type="ECO:0000256" key="3">
    <source>
        <dbReference type="ARBA" id="ARBA00022691"/>
    </source>
</evidence>
<keyword evidence="2 5" id="KW-0808">Transferase</keyword>
<dbReference type="GO" id="GO:0102559">
    <property type="term" value="F:peptide chain release factor N(5)-glutamine methyltransferase activity"/>
    <property type="evidence" value="ECO:0007669"/>
    <property type="project" value="UniProtKB-EC"/>
</dbReference>
<feature type="domain" description="Methyltransferase small" evidence="6">
    <location>
        <begin position="107"/>
        <end position="203"/>
    </location>
</feature>
<accession>A0A6M0JZS9</accession>
<proteinExistence type="inferred from homology"/>
<keyword evidence="3 5" id="KW-0949">S-adenosyl-L-methionine</keyword>
<dbReference type="Proteomes" id="UP000483379">
    <property type="component" value="Unassembled WGS sequence"/>
</dbReference>